<dbReference type="Proteomes" id="UP000664521">
    <property type="component" value="Unassembled WGS sequence"/>
</dbReference>
<evidence type="ECO:0000256" key="2">
    <source>
        <dbReference type="ARBA" id="ARBA00022527"/>
    </source>
</evidence>
<dbReference type="FunFam" id="1.10.510.10:FF:000640">
    <property type="entry name" value="Serine/threonine-protein kinase PRR1"/>
    <property type="match status" value="1"/>
</dbReference>
<protein>
    <recommendedName>
        <fullName evidence="8">Protein kinase domain-containing protein</fullName>
    </recommendedName>
</protein>
<evidence type="ECO:0000256" key="4">
    <source>
        <dbReference type="ARBA" id="ARBA00022741"/>
    </source>
</evidence>
<evidence type="ECO:0000313" key="10">
    <source>
        <dbReference type="Proteomes" id="UP000664521"/>
    </source>
</evidence>
<keyword evidence="2" id="KW-0723">Serine/threonine-protein kinase</keyword>
<dbReference type="GO" id="GO:0004674">
    <property type="term" value="F:protein serine/threonine kinase activity"/>
    <property type="evidence" value="ECO:0007669"/>
    <property type="project" value="UniProtKB-KW"/>
</dbReference>
<dbReference type="GO" id="GO:0005737">
    <property type="term" value="C:cytoplasm"/>
    <property type="evidence" value="ECO:0007669"/>
    <property type="project" value="TreeGrafter"/>
</dbReference>
<evidence type="ECO:0000256" key="5">
    <source>
        <dbReference type="ARBA" id="ARBA00022777"/>
    </source>
</evidence>
<feature type="compositionally biased region" description="Polar residues" evidence="7">
    <location>
        <begin position="313"/>
        <end position="322"/>
    </location>
</feature>
<dbReference type="SUPFAM" id="SSF56112">
    <property type="entry name" value="Protein kinase-like (PK-like)"/>
    <property type="match status" value="1"/>
</dbReference>
<evidence type="ECO:0000256" key="7">
    <source>
        <dbReference type="SAM" id="MobiDB-lite"/>
    </source>
</evidence>
<feature type="region of interest" description="Disordered" evidence="7">
    <location>
        <begin position="1"/>
        <end position="47"/>
    </location>
</feature>
<dbReference type="InterPro" id="IPR008271">
    <property type="entry name" value="Ser/Thr_kinase_AS"/>
</dbReference>
<dbReference type="GO" id="GO:0035556">
    <property type="term" value="P:intracellular signal transduction"/>
    <property type="evidence" value="ECO:0007669"/>
    <property type="project" value="TreeGrafter"/>
</dbReference>
<keyword evidence="5" id="KW-0418">Kinase</keyword>
<organism evidence="9 10">
    <name type="scientific">Heterodermia speciosa</name>
    <dbReference type="NCBI Taxonomy" id="116794"/>
    <lineage>
        <taxon>Eukaryota</taxon>
        <taxon>Fungi</taxon>
        <taxon>Dikarya</taxon>
        <taxon>Ascomycota</taxon>
        <taxon>Pezizomycotina</taxon>
        <taxon>Lecanoromycetes</taxon>
        <taxon>OSLEUM clade</taxon>
        <taxon>Lecanoromycetidae</taxon>
        <taxon>Caliciales</taxon>
        <taxon>Physciaceae</taxon>
        <taxon>Heterodermia</taxon>
    </lineage>
</organism>
<comment type="caution">
    <text evidence="9">The sequence shown here is derived from an EMBL/GenBank/DDBJ whole genome shotgun (WGS) entry which is preliminary data.</text>
</comment>
<keyword evidence="4" id="KW-0547">Nucleotide-binding</keyword>
<keyword evidence="3" id="KW-0808">Transferase</keyword>
<dbReference type="PROSITE" id="PS50011">
    <property type="entry name" value="PROTEIN_KINASE_DOM"/>
    <property type="match status" value="1"/>
</dbReference>
<dbReference type="GO" id="GO:0005524">
    <property type="term" value="F:ATP binding"/>
    <property type="evidence" value="ECO:0007669"/>
    <property type="project" value="UniProtKB-KW"/>
</dbReference>
<dbReference type="AlphaFoldDB" id="A0A8H3FZH2"/>
<dbReference type="PANTHER" id="PTHR24346:SF82">
    <property type="entry name" value="KP78A-RELATED"/>
    <property type="match status" value="1"/>
</dbReference>
<proteinExistence type="inferred from homology"/>
<dbReference type="SMART" id="SM00220">
    <property type="entry name" value="S_TKc"/>
    <property type="match status" value="1"/>
</dbReference>
<keyword evidence="10" id="KW-1185">Reference proteome</keyword>
<dbReference type="InterPro" id="IPR011009">
    <property type="entry name" value="Kinase-like_dom_sf"/>
</dbReference>
<comment type="similarity">
    <text evidence="1">Belongs to the protein kinase superfamily. CAMK Ser/Thr protein kinase family. NIM1 subfamily.</text>
</comment>
<dbReference type="PANTHER" id="PTHR24346">
    <property type="entry name" value="MAP/MICROTUBULE AFFINITY-REGULATING KINASE"/>
    <property type="match status" value="1"/>
</dbReference>
<feature type="domain" description="Protein kinase" evidence="8">
    <location>
        <begin position="350"/>
        <end position="665"/>
    </location>
</feature>
<evidence type="ECO:0000256" key="3">
    <source>
        <dbReference type="ARBA" id="ARBA00022679"/>
    </source>
</evidence>
<evidence type="ECO:0000259" key="8">
    <source>
        <dbReference type="PROSITE" id="PS50011"/>
    </source>
</evidence>
<dbReference type="InterPro" id="IPR000719">
    <property type="entry name" value="Prot_kinase_dom"/>
</dbReference>
<reference evidence="9" key="1">
    <citation type="submission" date="2021-03" db="EMBL/GenBank/DDBJ databases">
        <authorList>
            <person name="Tagirdzhanova G."/>
        </authorList>
    </citation>
    <scope>NUCLEOTIDE SEQUENCE</scope>
</reference>
<dbReference type="PROSITE" id="PS00108">
    <property type="entry name" value="PROTEIN_KINASE_ST"/>
    <property type="match status" value="1"/>
</dbReference>
<evidence type="ECO:0000256" key="1">
    <source>
        <dbReference type="ARBA" id="ARBA00010791"/>
    </source>
</evidence>
<evidence type="ECO:0000313" key="9">
    <source>
        <dbReference type="EMBL" id="CAF9930448.1"/>
    </source>
</evidence>
<feature type="region of interest" description="Disordered" evidence="7">
    <location>
        <begin position="300"/>
        <end position="332"/>
    </location>
</feature>
<dbReference type="Gene3D" id="1.10.510.10">
    <property type="entry name" value="Transferase(Phosphotransferase) domain 1"/>
    <property type="match status" value="1"/>
</dbReference>
<feature type="region of interest" description="Disordered" evidence="7">
    <location>
        <begin position="198"/>
        <end position="224"/>
    </location>
</feature>
<accession>A0A8H3FZH2</accession>
<dbReference type="EMBL" id="CAJPDS010000055">
    <property type="protein sequence ID" value="CAF9930448.1"/>
    <property type="molecule type" value="Genomic_DNA"/>
</dbReference>
<dbReference type="OrthoDB" id="410920at2759"/>
<name>A0A8H3FZH2_9LECA</name>
<feature type="compositionally biased region" description="Polar residues" evidence="7">
    <location>
        <begin position="13"/>
        <end position="29"/>
    </location>
</feature>
<keyword evidence="6" id="KW-0067">ATP-binding</keyword>
<evidence type="ECO:0000256" key="6">
    <source>
        <dbReference type="ARBA" id="ARBA00022840"/>
    </source>
</evidence>
<sequence>MSSSTKARPPNLPLTSGPPSNFLRSTTTDPAHPAQASEERLSTTTLDLAASQPGFEYNASIHVLDTAPPQTYPTIAPPPPQTPLSAGLRLRTKSLSAALCESSVAPVPLNEETLQQASVSTGLPVRSSSVRSALSAARQNIGSLSPGSAYSSPGLGPLVDITPLPSPLAATSGLWRRSLDDTISAGGIAITSTAISMDSPSEPVAIPRISPKKRRFPTNLASPGSGTYGIDSQIRAINSISHARNRSNSEYVPESMQVPRPRNIVVSGSTVPLSLQPHSPPIEHLHREEYLAVQRGITVPIARPPTPPKSNRGADSSDQESPPTSPSAAKDALPLQYEAQMIRSGKIKHWRAVRKLGQGTFSTVMLATSQGSDGEIPISLDNVMCQVPTPEEQRLEVTSLVAVKICERGPTGGADEKKIEVSLKRELDILKSIDHPSLVHLKAVNILDRRALLVLNYCPGGDLFDLAVTKPDLLVPGLIRRIFAELVAAVQCLHLQYIVHRDIKLENILVNLPTSKLTTVNDWQTYPYPVVTLTDLGLGRWIPKPPESPLLDTKCGSEDYAAPELLMGQEYDGRATDAWALGVTLYAIMEGRLPFDPIPGARRKSPPKHRIARCEWSWVRYADDDGEWDSGKGEGLEGGRIVVEGLLARLRSRWSIQKVQESKWVADAITVEGGLSRVEDDAEG</sequence>
<gene>
    <name evidence="9" type="ORF">HETSPECPRED_007635</name>
</gene>
<dbReference type="Pfam" id="PF00069">
    <property type="entry name" value="Pkinase"/>
    <property type="match status" value="1"/>
</dbReference>